<organism evidence="2 3">
    <name type="scientific">Paenibacillus popilliae ATCC 14706</name>
    <dbReference type="NCBI Taxonomy" id="1212764"/>
    <lineage>
        <taxon>Bacteria</taxon>
        <taxon>Bacillati</taxon>
        <taxon>Bacillota</taxon>
        <taxon>Bacilli</taxon>
        <taxon>Bacillales</taxon>
        <taxon>Paenibacillaceae</taxon>
        <taxon>Paenibacillus</taxon>
    </lineage>
</organism>
<comment type="caution">
    <text evidence="2">The sequence shown here is derived from an EMBL/GenBank/DDBJ whole genome shotgun (WGS) entry which is preliminary data.</text>
</comment>
<gene>
    <name evidence="2" type="ORF">PPOP_3477</name>
</gene>
<sequence>MKLDELTDSKEMFEARVSTGIPFFIGIVVSIILVGVIGCYVGEIDIVVKAKGVIKTSEKVTRITNKVLGEVE</sequence>
<keyword evidence="3" id="KW-1185">Reference proteome</keyword>
<keyword evidence="1" id="KW-0812">Transmembrane</keyword>
<evidence type="ECO:0000256" key="1">
    <source>
        <dbReference type="SAM" id="Phobius"/>
    </source>
</evidence>
<reference evidence="2 3" key="1">
    <citation type="submission" date="2012-10" db="EMBL/GenBank/DDBJ databases">
        <title>Draft Genome Sequence of Paenibacillus popilliae ATCC 14706T.</title>
        <authorList>
            <person name="Iiyama K."/>
            <person name="Mori K."/>
            <person name="Mon H."/>
            <person name="Chieda Y."/>
            <person name="Lee J.M."/>
            <person name="Kusakabe T."/>
            <person name="Tashiro K."/>
            <person name="Asano S."/>
            <person name="Yasunaga-Aoki C."/>
            <person name="Shimizu S."/>
        </authorList>
    </citation>
    <scope>NUCLEOTIDE SEQUENCE [LARGE SCALE GENOMIC DNA]</scope>
    <source>
        <strain evidence="2 3">ATCC 14706</strain>
    </source>
</reference>
<dbReference type="AlphaFoldDB" id="M9M4Q1"/>
<name>M9M4Q1_PAEPP</name>
<dbReference type="EMBL" id="BALG01000341">
    <property type="protein sequence ID" value="GAC44074.1"/>
    <property type="molecule type" value="Genomic_DNA"/>
</dbReference>
<keyword evidence="1" id="KW-1133">Transmembrane helix</keyword>
<evidence type="ECO:0000313" key="2">
    <source>
        <dbReference type="EMBL" id="GAC44074.1"/>
    </source>
</evidence>
<proteinExistence type="predicted"/>
<protein>
    <submittedName>
        <fullName evidence="2">Imidazoleglycerol-phosphate dehydratase</fullName>
    </submittedName>
</protein>
<accession>M9M4Q1</accession>
<keyword evidence="1" id="KW-0472">Membrane</keyword>
<evidence type="ECO:0000313" key="3">
    <source>
        <dbReference type="Proteomes" id="UP000029453"/>
    </source>
</evidence>
<feature type="transmembrane region" description="Helical" evidence="1">
    <location>
        <begin position="20"/>
        <end position="41"/>
    </location>
</feature>
<feature type="non-terminal residue" evidence="2">
    <location>
        <position position="72"/>
    </location>
</feature>
<dbReference type="Proteomes" id="UP000029453">
    <property type="component" value="Unassembled WGS sequence"/>
</dbReference>